<protein>
    <submittedName>
        <fullName evidence="1">Uncharacterized protein</fullName>
    </submittedName>
</protein>
<reference evidence="1" key="1">
    <citation type="submission" date="2018-05" db="EMBL/GenBank/DDBJ databases">
        <authorList>
            <person name="Lanie J.A."/>
            <person name="Ng W.-L."/>
            <person name="Kazmierczak K.M."/>
            <person name="Andrzejewski T.M."/>
            <person name="Davidsen T.M."/>
            <person name="Wayne K.J."/>
            <person name="Tettelin H."/>
            <person name="Glass J.I."/>
            <person name="Rusch D."/>
            <person name="Podicherti R."/>
            <person name="Tsui H.-C.T."/>
            <person name="Winkler M.E."/>
        </authorList>
    </citation>
    <scope>NUCLEOTIDE SEQUENCE</scope>
</reference>
<sequence length="36" mass="3988">MTKTSKYLLLSLVILLPFSSQAAKKAAVMEKKTSLF</sequence>
<evidence type="ECO:0000313" key="1">
    <source>
        <dbReference type="EMBL" id="SVB95113.1"/>
    </source>
</evidence>
<gene>
    <name evidence="1" type="ORF">METZ01_LOCUS247967</name>
</gene>
<accession>A0A382I897</accession>
<dbReference type="AlphaFoldDB" id="A0A382I897"/>
<dbReference type="EMBL" id="UINC01065441">
    <property type="protein sequence ID" value="SVB95113.1"/>
    <property type="molecule type" value="Genomic_DNA"/>
</dbReference>
<proteinExistence type="predicted"/>
<organism evidence="1">
    <name type="scientific">marine metagenome</name>
    <dbReference type="NCBI Taxonomy" id="408172"/>
    <lineage>
        <taxon>unclassified sequences</taxon>
        <taxon>metagenomes</taxon>
        <taxon>ecological metagenomes</taxon>
    </lineage>
</organism>
<name>A0A382I897_9ZZZZ</name>